<dbReference type="SUPFAM" id="SSF53335">
    <property type="entry name" value="S-adenosyl-L-methionine-dependent methyltransferases"/>
    <property type="match status" value="1"/>
</dbReference>
<evidence type="ECO:0000313" key="1">
    <source>
        <dbReference type="EMBL" id="OGZ37109.1"/>
    </source>
</evidence>
<name>A0A1G2FGC9_9BACT</name>
<dbReference type="Proteomes" id="UP000177061">
    <property type="component" value="Unassembled WGS sequence"/>
</dbReference>
<accession>A0A1G2FGC9</accession>
<dbReference type="AlphaFoldDB" id="A0A1G2FGC9"/>
<gene>
    <name evidence="1" type="ORF">A3J64_01180</name>
</gene>
<dbReference type="STRING" id="1801997.A3J64_01180"/>
<evidence type="ECO:0008006" key="3">
    <source>
        <dbReference type="Google" id="ProtNLM"/>
    </source>
</evidence>
<dbReference type="Gene3D" id="3.40.50.150">
    <property type="entry name" value="Vaccinia Virus protein VP39"/>
    <property type="match status" value="1"/>
</dbReference>
<dbReference type="InterPro" id="IPR029063">
    <property type="entry name" value="SAM-dependent_MTases_sf"/>
</dbReference>
<reference evidence="1 2" key="1">
    <citation type="journal article" date="2016" name="Nat. Commun.">
        <title>Thousands of microbial genomes shed light on interconnected biogeochemical processes in an aquifer system.</title>
        <authorList>
            <person name="Anantharaman K."/>
            <person name="Brown C.T."/>
            <person name="Hug L.A."/>
            <person name="Sharon I."/>
            <person name="Castelle C.J."/>
            <person name="Probst A.J."/>
            <person name="Thomas B.C."/>
            <person name="Singh A."/>
            <person name="Wilkins M.J."/>
            <person name="Karaoz U."/>
            <person name="Brodie E.L."/>
            <person name="Williams K.H."/>
            <person name="Hubbard S.S."/>
            <person name="Banfield J.F."/>
        </authorList>
    </citation>
    <scope>NUCLEOTIDE SEQUENCE [LARGE SCALE GENOMIC DNA]</scope>
</reference>
<comment type="caution">
    <text evidence="1">The sequence shown here is derived from an EMBL/GenBank/DDBJ whole genome shotgun (WGS) entry which is preliminary data.</text>
</comment>
<protein>
    <recommendedName>
        <fullName evidence="3">Methyltransferase type 11 domain-containing protein</fullName>
    </recommendedName>
</protein>
<dbReference type="EMBL" id="MHNB01000015">
    <property type="protein sequence ID" value="OGZ37109.1"/>
    <property type="molecule type" value="Genomic_DNA"/>
</dbReference>
<proteinExistence type="predicted"/>
<sequence>MTREQIIIKYIKGKDVLDIGSVGQTDKYNLWVFLKKEAGQLVGLDTEPSDNPDIIQGNMETYNFHKQFDVILAGDVLEHIDNQGLFLDNIRKHLKKDGYFILTTPNAKWFNVLLRPNPTHTLWHDKYTLFHILNKYGFKVIFFRYYYGNKPHYNFFKKLLVLRQGVILVAQAKGSDSREGRTLMGFQ</sequence>
<dbReference type="CDD" id="cd02440">
    <property type="entry name" value="AdoMet_MTases"/>
    <property type="match status" value="1"/>
</dbReference>
<dbReference type="Pfam" id="PF13489">
    <property type="entry name" value="Methyltransf_23"/>
    <property type="match status" value="1"/>
</dbReference>
<evidence type="ECO:0000313" key="2">
    <source>
        <dbReference type="Proteomes" id="UP000177061"/>
    </source>
</evidence>
<organism evidence="1 2">
    <name type="scientific">Candidatus Portnoybacteria bacterium RIFCSPHIGHO2_12_FULL_38_9</name>
    <dbReference type="NCBI Taxonomy" id="1801997"/>
    <lineage>
        <taxon>Bacteria</taxon>
        <taxon>Candidatus Portnoyibacteriota</taxon>
    </lineage>
</organism>